<name>A0ABS0XU76_9SPHN</name>
<gene>
    <name evidence="1" type="ORF">JAO74_17600</name>
</gene>
<sequence length="71" mass="7582">METTETAIALMERALALLDQDAQGRIACHLQNALDVAEDVAPVRSGEMLALDEETAFFDRMDASRASAGSA</sequence>
<evidence type="ECO:0000313" key="1">
    <source>
        <dbReference type="EMBL" id="MBJ6123597.1"/>
    </source>
</evidence>
<keyword evidence="2" id="KW-1185">Reference proteome</keyword>
<reference evidence="2" key="1">
    <citation type="submission" date="2020-12" db="EMBL/GenBank/DDBJ databases">
        <title>Hymenobacter sp.</title>
        <authorList>
            <person name="Kim M.K."/>
        </authorList>
    </citation>
    <scope>NUCLEOTIDE SEQUENCE [LARGE SCALE GENOMIC DNA]</scope>
    <source>
        <strain evidence="2">BT553</strain>
    </source>
</reference>
<dbReference type="RefSeq" id="WP_199041345.1">
    <property type="nucleotide sequence ID" value="NZ_JAELXS010000017.1"/>
</dbReference>
<dbReference type="EMBL" id="JAELXS010000017">
    <property type="protein sequence ID" value="MBJ6123597.1"/>
    <property type="molecule type" value="Genomic_DNA"/>
</dbReference>
<protein>
    <submittedName>
        <fullName evidence="1">Uncharacterized protein</fullName>
    </submittedName>
</protein>
<organism evidence="1 2">
    <name type="scientific">Sphingomonas mollis</name>
    <dbReference type="NCBI Taxonomy" id="2795726"/>
    <lineage>
        <taxon>Bacteria</taxon>
        <taxon>Pseudomonadati</taxon>
        <taxon>Pseudomonadota</taxon>
        <taxon>Alphaproteobacteria</taxon>
        <taxon>Sphingomonadales</taxon>
        <taxon>Sphingomonadaceae</taxon>
        <taxon>Sphingomonas</taxon>
    </lineage>
</organism>
<evidence type="ECO:0000313" key="2">
    <source>
        <dbReference type="Proteomes" id="UP000640426"/>
    </source>
</evidence>
<dbReference type="Proteomes" id="UP000640426">
    <property type="component" value="Unassembled WGS sequence"/>
</dbReference>
<proteinExistence type="predicted"/>
<accession>A0ABS0XU76</accession>
<comment type="caution">
    <text evidence="1">The sequence shown here is derived from an EMBL/GenBank/DDBJ whole genome shotgun (WGS) entry which is preliminary data.</text>
</comment>